<keyword evidence="3" id="KW-0378">Hydrolase</keyword>
<dbReference type="SMART" id="SM00490">
    <property type="entry name" value="HELICc"/>
    <property type="match status" value="1"/>
</dbReference>
<feature type="domain" description="Helicase C-terminal" evidence="9">
    <location>
        <begin position="552"/>
        <end position="703"/>
    </location>
</feature>
<evidence type="ECO:0000256" key="1">
    <source>
        <dbReference type="ARBA" id="ARBA00012552"/>
    </source>
</evidence>
<dbReference type="SMART" id="SM00487">
    <property type="entry name" value="DEXDc"/>
    <property type="match status" value="1"/>
</dbReference>
<dbReference type="SUPFAM" id="SSF52540">
    <property type="entry name" value="P-loop containing nucleoside triphosphate hydrolases"/>
    <property type="match status" value="1"/>
</dbReference>
<dbReference type="PANTHER" id="PTHR47958">
    <property type="entry name" value="ATP-DEPENDENT RNA HELICASE DBP3"/>
    <property type="match status" value="1"/>
</dbReference>
<protein>
    <recommendedName>
        <fullName evidence="1">RNA helicase</fullName>
        <ecNumber evidence="1">3.6.4.13</ecNumber>
    </recommendedName>
</protein>
<dbReference type="InterPro" id="IPR014001">
    <property type="entry name" value="Helicase_ATP-bd"/>
</dbReference>
<evidence type="ECO:0000256" key="4">
    <source>
        <dbReference type="ARBA" id="ARBA00022806"/>
    </source>
</evidence>
<feature type="compositionally biased region" description="Polar residues" evidence="7">
    <location>
        <begin position="54"/>
        <end position="72"/>
    </location>
</feature>
<dbReference type="Gene3D" id="3.40.50.300">
    <property type="entry name" value="P-loop containing nucleotide triphosphate hydrolases"/>
    <property type="match status" value="2"/>
</dbReference>
<dbReference type="InterPro" id="IPR001650">
    <property type="entry name" value="Helicase_C-like"/>
</dbReference>
<dbReference type="GO" id="GO:0003724">
    <property type="term" value="F:RNA helicase activity"/>
    <property type="evidence" value="ECO:0007669"/>
    <property type="project" value="UniProtKB-EC"/>
</dbReference>
<evidence type="ECO:0000256" key="6">
    <source>
        <dbReference type="ARBA" id="ARBA00047984"/>
    </source>
</evidence>
<feature type="region of interest" description="Disordered" evidence="7">
    <location>
        <begin position="50"/>
        <end position="90"/>
    </location>
</feature>
<dbReference type="GO" id="GO:0005524">
    <property type="term" value="F:ATP binding"/>
    <property type="evidence" value="ECO:0007669"/>
    <property type="project" value="UniProtKB-KW"/>
</dbReference>
<feature type="domain" description="Helicase ATP-binding" evidence="8">
    <location>
        <begin position="316"/>
        <end position="501"/>
    </location>
</feature>
<evidence type="ECO:0000313" key="10">
    <source>
        <dbReference type="EMBL" id="KAK0514979.1"/>
    </source>
</evidence>
<evidence type="ECO:0000259" key="9">
    <source>
        <dbReference type="PROSITE" id="PS51194"/>
    </source>
</evidence>
<dbReference type="GO" id="GO:0016787">
    <property type="term" value="F:hydrolase activity"/>
    <property type="evidence" value="ECO:0007669"/>
    <property type="project" value="UniProtKB-KW"/>
</dbReference>
<accession>A0AA39V6U0</accession>
<gene>
    <name evidence="10" type="ORF">JMJ35_002358</name>
</gene>
<dbReference type="InterPro" id="IPR027417">
    <property type="entry name" value="P-loop_NTPase"/>
</dbReference>
<comment type="caution">
    <text evidence="10">The sequence shown here is derived from an EMBL/GenBank/DDBJ whole genome shotgun (WGS) entry which is preliminary data.</text>
</comment>
<evidence type="ECO:0000259" key="8">
    <source>
        <dbReference type="PROSITE" id="PS51192"/>
    </source>
</evidence>
<evidence type="ECO:0000256" key="7">
    <source>
        <dbReference type="SAM" id="MobiDB-lite"/>
    </source>
</evidence>
<keyword evidence="5" id="KW-0067">ATP-binding</keyword>
<evidence type="ECO:0000256" key="2">
    <source>
        <dbReference type="ARBA" id="ARBA00022741"/>
    </source>
</evidence>
<evidence type="ECO:0000313" key="11">
    <source>
        <dbReference type="Proteomes" id="UP001166286"/>
    </source>
</evidence>
<dbReference type="PROSITE" id="PS51194">
    <property type="entry name" value="HELICASE_CTER"/>
    <property type="match status" value="1"/>
</dbReference>
<keyword evidence="2" id="KW-0547">Nucleotide-binding</keyword>
<dbReference type="EMBL" id="JAFEKC020000004">
    <property type="protein sequence ID" value="KAK0514979.1"/>
    <property type="molecule type" value="Genomic_DNA"/>
</dbReference>
<evidence type="ECO:0000256" key="3">
    <source>
        <dbReference type="ARBA" id="ARBA00022801"/>
    </source>
</evidence>
<evidence type="ECO:0000256" key="5">
    <source>
        <dbReference type="ARBA" id="ARBA00022840"/>
    </source>
</evidence>
<comment type="catalytic activity">
    <reaction evidence="6">
        <text>ATP + H2O = ADP + phosphate + H(+)</text>
        <dbReference type="Rhea" id="RHEA:13065"/>
        <dbReference type="ChEBI" id="CHEBI:15377"/>
        <dbReference type="ChEBI" id="CHEBI:15378"/>
        <dbReference type="ChEBI" id="CHEBI:30616"/>
        <dbReference type="ChEBI" id="CHEBI:43474"/>
        <dbReference type="ChEBI" id="CHEBI:456216"/>
        <dbReference type="EC" id="3.6.4.13"/>
    </reaction>
</comment>
<dbReference type="PROSITE" id="PS51192">
    <property type="entry name" value="HELICASE_ATP_BIND_1"/>
    <property type="match status" value="1"/>
</dbReference>
<dbReference type="InterPro" id="IPR011545">
    <property type="entry name" value="DEAD/DEAH_box_helicase_dom"/>
</dbReference>
<keyword evidence="11" id="KW-1185">Reference proteome</keyword>
<feature type="compositionally biased region" description="Low complexity" evidence="7">
    <location>
        <begin position="78"/>
        <end position="87"/>
    </location>
</feature>
<dbReference type="EC" id="3.6.4.13" evidence="1"/>
<dbReference type="AlphaFoldDB" id="A0AA39V6U0"/>
<reference evidence="10" key="1">
    <citation type="submission" date="2023-03" db="EMBL/GenBank/DDBJ databases">
        <title>Complete genome of Cladonia borealis.</title>
        <authorList>
            <person name="Park H."/>
        </authorList>
    </citation>
    <scope>NUCLEOTIDE SEQUENCE</scope>
    <source>
        <strain evidence="10">ANT050790</strain>
    </source>
</reference>
<sequence>MHEDFHGVMEIVRILLELHDELEPNGLSLQGIRYLYHVLLEGIVTRALGPHSKPTAQPRQPETTANAVVDSNNETHDTTTPSNTTSTAVVEPNNKTYDMKHTTPPNTTATAVVEPNNKTHDTKHTTPPNTTATAVVEPNNKTHDMKHTTPPNTTATAVVEPNNKTHDTKHTTPPNTTATVVVESGVTLSEDEVDALVTADLEAEMNRFRYTKEAKQWIDIKEEPECSLEVERDSRLRQYFNVVAPGPNADKVAPAEFPLDTKWFCDVPSNLKHAFKEMIKGYLSYDKVKGNLSYVQAHCIMQLTGKAGQELQELTGSSFKGDQDALVISNTGFGKTEALLLTLLTAILENTRLLNNRSAPSTCQFITPIALVVVPTRTLAQQIFQTLIDMIRFTNLRGVCIYGGTGLDLDYTQLRRGCDVMIATPGRLIHLLEAGIILSLWNTRWFVIDEANAMLAPNFEEQLDTIQSYLPAQHNLWLFTSVLRESRLTEALRMLDEFHVRIDEETLANKDEVTINEKTITKPRLHGVPMKATSKDISIRQDIIPVKCDEDKLEYLFKYFRDTTIKATKVLILARNPVAIELLHMSLGRDLRLHCAALSKEYTERERQIALTEFIRGINIVLITSFQLSNGLNLADLETVFVHDMPREFEEYIGEVDRVGMIGNTGKAIVFFNVERDVAMACPLSDHLKAHEQEVPNWLEEICEKEDPLHNVVE</sequence>
<organism evidence="10 11">
    <name type="scientific">Cladonia borealis</name>
    <dbReference type="NCBI Taxonomy" id="184061"/>
    <lineage>
        <taxon>Eukaryota</taxon>
        <taxon>Fungi</taxon>
        <taxon>Dikarya</taxon>
        <taxon>Ascomycota</taxon>
        <taxon>Pezizomycotina</taxon>
        <taxon>Lecanoromycetes</taxon>
        <taxon>OSLEUM clade</taxon>
        <taxon>Lecanoromycetidae</taxon>
        <taxon>Lecanorales</taxon>
        <taxon>Lecanorineae</taxon>
        <taxon>Cladoniaceae</taxon>
        <taxon>Cladonia</taxon>
    </lineage>
</organism>
<dbReference type="GO" id="GO:0003676">
    <property type="term" value="F:nucleic acid binding"/>
    <property type="evidence" value="ECO:0007669"/>
    <property type="project" value="InterPro"/>
</dbReference>
<dbReference type="Pfam" id="PF00271">
    <property type="entry name" value="Helicase_C"/>
    <property type="match status" value="1"/>
</dbReference>
<name>A0AA39V6U0_9LECA</name>
<proteinExistence type="predicted"/>
<keyword evidence="4" id="KW-0347">Helicase</keyword>
<dbReference type="Pfam" id="PF00270">
    <property type="entry name" value="DEAD"/>
    <property type="match status" value="1"/>
</dbReference>
<dbReference type="Proteomes" id="UP001166286">
    <property type="component" value="Unassembled WGS sequence"/>
</dbReference>